<dbReference type="PROSITE" id="PS51375">
    <property type="entry name" value="PPR"/>
    <property type="match status" value="2"/>
</dbReference>
<dbReference type="PANTHER" id="PTHR47874:SF4">
    <property type="entry name" value="EXPRESSED PROTEIN"/>
    <property type="match status" value="1"/>
</dbReference>
<evidence type="ECO:0000256" key="2">
    <source>
        <dbReference type="ARBA" id="ARBA00022737"/>
    </source>
</evidence>
<proteinExistence type="inferred from homology"/>
<dbReference type="GO" id="GO:0003729">
    <property type="term" value="F:mRNA binding"/>
    <property type="evidence" value="ECO:0007669"/>
    <property type="project" value="InterPro"/>
</dbReference>
<dbReference type="Pfam" id="PF13041">
    <property type="entry name" value="PPR_2"/>
    <property type="match status" value="1"/>
</dbReference>
<name>A0A3S3NK77_9MAGN</name>
<evidence type="ECO:0000256" key="3">
    <source>
        <dbReference type="PROSITE-ProRule" id="PRU00708"/>
    </source>
</evidence>
<organism evidence="5 6">
    <name type="scientific">Cinnamomum micranthum f. kanehirae</name>
    <dbReference type="NCBI Taxonomy" id="337451"/>
    <lineage>
        <taxon>Eukaryota</taxon>
        <taxon>Viridiplantae</taxon>
        <taxon>Streptophyta</taxon>
        <taxon>Embryophyta</taxon>
        <taxon>Tracheophyta</taxon>
        <taxon>Spermatophyta</taxon>
        <taxon>Magnoliopsida</taxon>
        <taxon>Magnoliidae</taxon>
        <taxon>Laurales</taxon>
        <taxon>Lauraceae</taxon>
        <taxon>Cinnamomum</taxon>
    </lineage>
</organism>
<keyword evidence="2" id="KW-0677">Repeat</keyword>
<dbReference type="Gene3D" id="1.25.40.10">
    <property type="entry name" value="Tetratricopeptide repeat domain"/>
    <property type="match status" value="1"/>
</dbReference>
<protein>
    <submittedName>
        <fullName evidence="5">Pentatricopeptide repeat-containing-like protein</fullName>
    </submittedName>
</protein>
<feature type="repeat" description="PPR" evidence="3">
    <location>
        <begin position="168"/>
        <end position="202"/>
    </location>
</feature>
<dbReference type="InterPro" id="IPR044179">
    <property type="entry name" value="PPR5-like"/>
</dbReference>
<dbReference type="InterPro" id="IPR002885">
    <property type="entry name" value="PPR_rpt"/>
</dbReference>
<dbReference type="AlphaFoldDB" id="A0A3S3NK77"/>
<comment type="caution">
    <text evidence="5">The sequence shown here is derived from an EMBL/GenBank/DDBJ whole genome shotgun (WGS) entry which is preliminary data.</text>
</comment>
<dbReference type="STRING" id="337451.A0A3S3NK77"/>
<reference evidence="5 6" key="1">
    <citation type="journal article" date="2019" name="Nat. Plants">
        <title>Stout camphor tree genome fills gaps in understanding of flowering plant genome evolution.</title>
        <authorList>
            <person name="Chaw S.M."/>
            <person name="Liu Y.C."/>
            <person name="Wu Y.W."/>
            <person name="Wang H.Y."/>
            <person name="Lin C.I."/>
            <person name="Wu C.S."/>
            <person name="Ke H.M."/>
            <person name="Chang L.Y."/>
            <person name="Hsu C.Y."/>
            <person name="Yang H.T."/>
            <person name="Sudianto E."/>
            <person name="Hsu M.H."/>
            <person name="Wu K.P."/>
            <person name="Wang L.N."/>
            <person name="Leebens-Mack J.H."/>
            <person name="Tsai I.J."/>
        </authorList>
    </citation>
    <scope>NUCLEOTIDE SEQUENCE [LARGE SCALE GENOMIC DNA]</scope>
    <source>
        <strain evidence="6">cv. Chaw 1501</strain>
        <tissue evidence="5">Young leaves</tissue>
    </source>
</reference>
<comment type="similarity">
    <text evidence="1">Belongs to the PPR family. P subfamily.</text>
</comment>
<dbReference type="Proteomes" id="UP000283530">
    <property type="component" value="Unassembled WGS sequence"/>
</dbReference>
<keyword evidence="6" id="KW-1185">Reference proteome</keyword>
<evidence type="ECO:0000256" key="4">
    <source>
        <dbReference type="SAM" id="MobiDB-lite"/>
    </source>
</evidence>
<dbReference type="InterPro" id="IPR011990">
    <property type="entry name" value="TPR-like_helical_dom_sf"/>
</dbReference>
<sequence>MATTALPTPLNPRNDQKPYTSLRHPKPPSPARTSKSSIGRRRTLIACSKRERHDAWKKKKVGLVDYDEGTHRVATQVSGLRRDDLPKRFRLRVDDDRFQRDWKISEVVDQILKLKHWEDVEGVLNRWAGRFARKNFPVLIREITKAGSLEHSVQVFNWMKNQKNYCARNDIYNMMIRLHARHNRTDQARGLFFEMQEWRCKPDAETYNALINAHGRAHQWRWAMNIMDDMLRAAVDSSKSVYIQQSDQCLRI</sequence>
<dbReference type="OrthoDB" id="185373at2759"/>
<dbReference type="NCBIfam" id="TIGR00756">
    <property type="entry name" value="PPR"/>
    <property type="match status" value="2"/>
</dbReference>
<evidence type="ECO:0000313" key="5">
    <source>
        <dbReference type="EMBL" id="RWR93773.1"/>
    </source>
</evidence>
<dbReference type="PANTHER" id="PTHR47874">
    <property type="entry name" value="EXPRESSED PROTEIN"/>
    <property type="match status" value="1"/>
</dbReference>
<feature type="repeat" description="PPR" evidence="3">
    <location>
        <begin position="203"/>
        <end position="237"/>
    </location>
</feature>
<gene>
    <name evidence="5" type="ORF">CKAN_02304600</name>
</gene>
<dbReference type="EMBL" id="QPKB01000010">
    <property type="protein sequence ID" value="RWR93773.1"/>
    <property type="molecule type" value="Genomic_DNA"/>
</dbReference>
<accession>A0A3S3NK77</accession>
<feature type="region of interest" description="Disordered" evidence="4">
    <location>
        <begin position="1"/>
        <end position="40"/>
    </location>
</feature>
<evidence type="ECO:0000256" key="1">
    <source>
        <dbReference type="ARBA" id="ARBA00007626"/>
    </source>
</evidence>
<evidence type="ECO:0000313" key="6">
    <source>
        <dbReference type="Proteomes" id="UP000283530"/>
    </source>
</evidence>
<feature type="compositionally biased region" description="Polar residues" evidence="4">
    <location>
        <begin position="1"/>
        <end position="19"/>
    </location>
</feature>